<feature type="compositionally biased region" description="Basic and acidic residues" evidence="1">
    <location>
        <begin position="97"/>
        <end position="106"/>
    </location>
</feature>
<feature type="region of interest" description="Disordered" evidence="1">
    <location>
        <begin position="72"/>
        <end position="119"/>
    </location>
</feature>
<proteinExistence type="predicted"/>
<feature type="compositionally biased region" description="Basic residues" evidence="1">
    <location>
        <begin position="562"/>
        <end position="575"/>
    </location>
</feature>
<reference evidence="2 3" key="1">
    <citation type="journal article" date="2019" name="Mol. Biol. Evol.">
        <title>Blast fungal genomes show frequent chromosomal changes, gene gains and losses, and effector gene turnover.</title>
        <authorList>
            <person name="Gomez Luciano L.B."/>
            <person name="Jason Tsai I."/>
            <person name="Chuma I."/>
            <person name="Tosa Y."/>
            <person name="Chen Y.H."/>
            <person name="Li J.Y."/>
            <person name="Li M.Y."/>
            <person name="Jade Lu M.Y."/>
            <person name="Nakayashiki H."/>
            <person name="Li W.H."/>
        </authorList>
    </citation>
    <scope>NUCLEOTIDE SEQUENCE [LARGE SCALE GENOMIC DNA]</scope>
    <source>
        <strain evidence="2">MZ5-1-6</strain>
    </source>
</reference>
<evidence type="ECO:0000313" key="3">
    <source>
        <dbReference type="Proteomes" id="UP000294847"/>
    </source>
</evidence>
<feature type="compositionally biased region" description="Low complexity" evidence="1">
    <location>
        <begin position="790"/>
        <end position="808"/>
    </location>
</feature>
<name>A0A4P7NUP7_PYROR</name>
<dbReference type="GO" id="GO:0010833">
    <property type="term" value="P:telomere maintenance via telomere lengthening"/>
    <property type="evidence" value="ECO:0007669"/>
    <property type="project" value="TreeGrafter"/>
</dbReference>
<sequence>MAHRQLQAAEMATANSPIASRTRKRGVGNMGTSNNVNPQTTVAAPAPSRAAKPKAAAPVAQVSIMATPEATAPTPGLVSNTAATPGTFRPTFGRRFAPRDETDTRSVRSLPSAAPDQSQIDEYDMNTSQYQGKSLHSVGCLLRCNHQTAKSRAIQTGTPSVVAREASMAPSDAFYTPGGVNGQMGVARALEKNLPKLVEAATELHQLLSDPERNSQETQEEDTVWIGELSVAHTILNALKRPYCSQGVTYIRDTEDLCERLQYTYGHAPFETAKTVASIVNLSELMYDFTFLRDAPEEHIFFLGRLDKYFPAVFIPIPLLGRGEWEKATLALAVDIRTQLAISRLRELESGQSAIEVLGDVFLEYVDKEAELDEQLALPQSYRGLPGCDSVQYRFKELPAIGKSQEQFCQRCQEIKELVGQHVNNVPEVISKIEEHFDFAGFRSVLQSWIGGVTTDLMEMPLNQGPFDPNLGTPASTRLRESVLGRSPYSPAASADAVQAFIRLGMAGQHIASPSPVNNSRAGIARGQKRPRPTDDGDDDDDFEQDQRIPDSQSMPPPPPPVRRRRRTSGSRAKRVQMEPQIPVDPILTAGDSAQYPAPPESIVDGAHDGNNSTTTGLDNASDAFASPAPSSVMNVATAPNLLQMSQHARAISALARQRNPKPPQTRVPWSIPDCQRLIGAVGAYDAKWSKIAEAIRNGQVPLEHPRDQQALRDKARLIKQDMLKTDSILPPGFDLVLFGRKENEAVINVGKNPHRKESDIDPTTGRPVNTEWVDPNAPPPPPPEEQDGEQQQQQEPLTTAEEAVVAAAEEERQEHEPRHYQRHEQEQQQLEEHTEGQQGHQRHEQGPQQLDEHLEQSQQLDEQSQLQQEDQGQEQEQHEASATEGAVRMSD</sequence>
<protein>
    <recommendedName>
        <fullName evidence="4">Myb-like domain-containing protein</fullName>
    </recommendedName>
</protein>
<gene>
    <name evidence="2" type="ORF">PoMZ_13260</name>
</gene>
<dbReference type="InterPro" id="IPR052833">
    <property type="entry name" value="Telomeric_DNA-bd_trans-reg"/>
</dbReference>
<dbReference type="AlphaFoldDB" id="A0A4P7NUP7"/>
<evidence type="ECO:0000256" key="1">
    <source>
        <dbReference type="SAM" id="MobiDB-lite"/>
    </source>
</evidence>
<dbReference type="PANTHER" id="PTHR47807">
    <property type="entry name" value="PROTEIN TBF1"/>
    <property type="match status" value="1"/>
</dbReference>
<dbReference type="GO" id="GO:0003691">
    <property type="term" value="F:double-stranded telomeric DNA binding"/>
    <property type="evidence" value="ECO:0007669"/>
    <property type="project" value="TreeGrafter"/>
</dbReference>
<dbReference type="Proteomes" id="UP000294847">
    <property type="component" value="Chromosome 7"/>
</dbReference>
<organism evidence="2 3">
    <name type="scientific">Pyricularia oryzae</name>
    <name type="common">Rice blast fungus</name>
    <name type="synonym">Magnaporthe oryzae</name>
    <dbReference type="NCBI Taxonomy" id="318829"/>
    <lineage>
        <taxon>Eukaryota</taxon>
        <taxon>Fungi</taxon>
        <taxon>Dikarya</taxon>
        <taxon>Ascomycota</taxon>
        <taxon>Pezizomycotina</taxon>
        <taxon>Sordariomycetes</taxon>
        <taxon>Sordariomycetidae</taxon>
        <taxon>Magnaporthales</taxon>
        <taxon>Pyriculariaceae</taxon>
        <taxon>Pyricularia</taxon>
    </lineage>
</organism>
<feature type="compositionally biased region" description="Polar residues" evidence="1">
    <location>
        <begin position="30"/>
        <end position="41"/>
    </location>
</feature>
<evidence type="ECO:0008006" key="4">
    <source>
        <dbReference type="Google" id="ProtNLM"/>
    </source>
</evidence>
<feature type="region of interest" description="Disordered" evidence="1">
    <location>
        <begin position="1"/>
        <end position="50"/>
    </location>
</feature>
<feature type="region of interest" description="Disordered" evidence="1">
    <location>
        <begin position="510"/>
        <end position="629"/>
    </location>
</feature>
<feature type="region of interest" description="Disordered" evidence="1">
    <location>
        <begin position="750"/>
        <end position="892"/>
    </location>
</feature>
<feature type="compositionally biased region" description="Low complexity" evidence="1">
    <location>
        <begin position="857"/>
        <end position="871"/>
    </location>
</feature>
<feature type="compositionally biased region" description="Basic and acidic residues" evidence="1">
    <location>
        <begin position="810"/>
        <end position="856"/>
    </location>
</feature>
<feature type="compositionally biased region" description="Polar residues" evidence="1">
    <location>
        <begin position="610"/>
        <end position="619"/>
    </location>
</feature>
<accession>A0A4P7NUP7</accession>
<evidence type="ECO:0000313" key="2">
    <source>
        <dbReference type="EMBL" id="QBZ66287.1"/>
    </source>
</evidence>
<dbReference type="PANTHER" id="PTHR47807:SF1">
    <property type="entry name" value="PROTEIN TBF1"/>
    <property type="match status" value="1"/>
</dbReference>
<dbReference type="EMBL" id="CP034210">
    <property type="protein sequence ID" value="QBZ66287.1"/>
    <property type="molecule type" value="Genomic_DNA"/>
</dbReference>